<dbReference type="EMBL" id="UZAH01000090">
    <property type="protein sequence ID" value="VDO18531.1"/>
    <property type="molecule type" value="Genomic_DNA"/>
</dbReference>
<keyword evidence="1" id="KW-0560">Oxidoreductase</keyword>
<evidence type="ECO:0000256" key="2">
    <source>
        <dbReference type="PIRSR" id="PIRSR619791-2"/>
    </source>
</evidence>
<protein>
    <submittedName>
        <fullName evidence="5">Peroxidase</fullName>
    </submittedName>
</protein>
<dbReference type="PROSITE" id="PS50292">
    <property type="entry name" value="PEROXIDASE_3"/>
    <property type="match status" value="1"/>
</dbReference>
<evidence type="ECO:0000256" key="1">
    <source>
        <dbReference type="ARBA" id="ARBA00022559"/>
    </source>
</evidence>
<name>A0A183F228_HELPZ</name>
<dbReference type="SUPFAM" id="SSF48113">
    <property type="entry name" value="Heme-dependent peroxidases"/>
    <property type="match status" value="1"/>
</dbReference>
<sequence>MSTAAFRFGHTLIRAKFPRMNDEYQNMTEAVELKDHFSNPSPLYDQKLGHLESMLMGLLGSESMAFDRHVTDAVRNHLFAKPGGPLTGIDLPAVNIQRGRDHGVQAYNKYREMCGQRAARSFDDLRSSMDTSAIEALKMVYADVEDIDLFPGIMSERPTKGALVGPTLACIIGEQMLRLKKCDRFYYESADPAVRFTPGERRSNLLLYSVF</sequence>
<dbReference type="GO" id="GO:0046872">
    <property type="term" value="F:metal ion binding"/>
    <property type="evidence" value="ECO:0007669"/>
    <property type="project" value="UniProtKB-KW"/>
</dbReference>
<dbReference type="GO" id="GO:0004601">
    <property type="term" value="F:peroxidase activity"/>
    <property type="evidence" value="ECO:0007669"/>
    <property type="project" value="UniProtKB-KW"/>
</dbReference>
<dbReference type="InterPro" id="IPR037120">
    <property type="entry name" value="Haem_peroxidase_sf_animal"/>
</dbReference>
<keyword evidence="4" id="KW-1185">Reference proteome</keyword>
<accession>A0A3P7TCE9</accession>
<dbReference type="InterPro" id="IPR019791">
    <property type="entry name" value="Haem_peroxidase_animal"/>
</dbReference>
<reference evidence="5" key="2">
    <citation type="submission" date="2019-09" db="UniProtKB">
        <authorList>
            <consortium name="WormBaseParasite"/>
        </authorList>
    </citation>
    <scope>IDENTIFICATION</scope>
</reference>
<keyword evidence="2" id="KW-0479">Metal-binding</keyword>
<evidence type="ECO:0000313" key="3">
    <source>
        <dbReference type="EMBL" id="VDO18531.1"/>
    </source>
</evidence>
<organism evidence="4 5">
    <name type="scientific">Heligmosomoides polygyrus</name>
    <name type="common">Parasitic roundworm</name>
    <dbReference type="NCBI Taxonomy" id="6339"/>
    <lineage>
        <taxon>Eukaryota</taxon>
        <taxon>Metazoa</taxon>
        <taxon>Ecdysozoa</taxon>
        <taxon>Nematoda</taxon>
        <taxon>Chromadorea</taxon>
        <taxon>Rhabditida</taxon>
        <taxon>Rhabditina</taxon>
        <taxon>Rhabditomorpha</taxon>
        <taxon>Strongyloidea</taxon>
        <taxon>Heligmosomidae</taxon>
        <taxon>Heligmosomoides</taxon>
    </lineage>
</organism>
<keyword evidence="2" id="KW-0408">Iron</keyword>
<dbReference type="Pfam" id="PF03098">
    <property type="entry name" value="An_peroxidase"/>
    <property type="match status" value="1"/>
</dbReference>
<accession>A0A183F228</accession>
<evidence type="ECO:0000313" key="5">
    <source>
        <dbReference type="WBParaSite" id="HPBE_0000014801-mRNA-1"/>
    </source>
</evidence>
<dbReference type="AlphaFoldDB" id="A0A183F228"/>
<dbReference type="PANTHER" id="PTHR11475">
    <property type="entry name" value="OXIDASE/PEROXIDASE"/>
    <property type="match status" value="1"/>
</dbReference>
<evidence type="ECO:0000313" key="4">
    <source>
        <dbReference type="Proteomes" id="UP000050761"/>
    </source>
</evidence>
<gene>
    <name evidence="3" type="ORF">HPBE_LOCUS149</name>
</gene>
<keyword evidence="2" id="KW-0349">Heme</keyword>
<dbReference type="InterPro" id="IPR010255">
    <property type="entry name" value="Haem_peroxidase_sf"/>
</dbReference>
<dbReference type="PANTHER" id="PTHR11475:SF131">
    <property type="entry name" value="PEROXIDASE"/>
    <property type="match status" value="1"/>
</dbReference>
<dbReference type="Gene3D" id="1.10.640.10">
    <property type="entry name" value="Haem peroxidase domain superfamily, animal type"/>
    <property type="match status" value="1"/>
</dbReference>
<dbReference type="GO" id="GO:0006979">
    <property type="term" value="P:response to oxidative stress"/>
    <property type="evidence" value="ECO:0007669"/>
    <property type="project" value="InterPro"/>
</dbReference>
<feature type="binding site" description="axial binding residue" evidence="2">
    <location>
        <position position="10"/>
    </location>
    <ligand>
        <name>heme b</name>
        <dbReference type="ChEBI" id="CHEBI:60344"/>
    </ligand>
    <ligandPart>
        <name>Fe</name>
        <dbReference type="ChEBI" id="CHEBI:18248"/>
    </ligandPart>
</feature>
<dbReference type="OrthoDB" id="823504at2759"/>
<dbReference type="WBParaSite" id="HPBE_0000014801-mRNA-1">
    <property type="protein sequence ID" value="HPBE_0000014801-mRNA-1"/>
    <property type="gene ID" value="HPBE_0000014801"/>
</dbReference>
<dbReference type="GO" id="GO:0020037">
    <property type="term" value="F:heme binding"/>
    <property type="evidence" value="ECO:0007669"/>
    <property type="project" value="InterPro"/>
</dbReference>
<reference evidence="3 4" key="1">
    <citation type="submission" date="2018-11" db="EMBL/GenBank/DDBJ databases">
        <authorList>
            <consortium name="Pathogen Informatics"/>
        </authorList>
    </citation>
    <scope>NUCLEOTIDE SEQUENCE [LARGE SCALE GENOMIC DNA]</scope>
</reference>
<keyword evidence="1" id="KW-0575">Peroxidase</keyword>
<dbReference type="Proteomes" id="UP000050761">
    <property type="component" value="Unassembled WGS sequence"/>
</dbReference>
<proteinExistence type="predicted"/>